<protein>
    <submittedName>
        <fullName evidence="3">ATP-binding protein</fullName>
    </submittedName>
</protein>
<sequence length="634" mass="73243">MLKSPFKFLDPYQPEDKDLFFGRSTEISVLRELLNSSNLILIYGKSGTGKTSLIKGGLSQKLTFHDWLPVTIRRNEHILTSLCNEFRNLIPGDSQIEEDPVECLNRIYNYYLRPIYLIFDQFEEIFTNKSLAAQESSGQLAMKAEEERAAFFKVIKTILDTDIPTKILFCIREEYIAQLYTYEDESYLPNLFDFRLRIEPMTRKDVEEVVEKTFLAFNIRNAIPVSKIIENLLTGGAERQLAYLQVYLDNLWRDSYAVDHGNGEWYGRNIPEVTISEGIFTQVGQVSDVLKRYFTKKKAEIRALLQNGPAQEFSDADWEGFEQQFYSNFITQQGTKQPVKYTVNDGNMIRLEMGNFEELEMVSHYVNELESARIIRKEASFLELAHDSLATIVQEGLTAEQVLIRNIEQSILSNYQIFQESNSGFLSAGFIEIYERYKSKMEFEKPVLDYIEFSRDDNDKKVTELQTALLSSEKRKKRAYILGLLCLGFLIAAIIFGGKFYKNKADLQEALALQKEITVLLEKEKQQNLNNYNKQIEISQKLKVANDLALSSADSLERTLYLVRSAQARAAQSDSRRISEEVKKYMRAADKMHALDNHELERAILVNAARKYPLNKEIRNKIKDNATLETRSDL</sequence>
<keyword evidence="1" id="KW-0472">Membrane</keyword>
<keyword evidence="3" id="KW-0547">Nucleotide-binding</keyword>
<feature type="transmembrane region" description="Helical" evidence="1">
    <location>
        <begin position="479"/>
        <end position="501"/>
    </location>
</feature>
<dbReference type="EMBL" id="JAJTTA010000002">
    <property type="protein sequence ID" value="MCF0039799.1"/>
    <property type="molecule type" value="Genomic_DNA"/>
</dbReference>
<dbReference type="Gene3D" id="3.40.50.300">
    <property type="entry name" value="P-loop containing nucleotide triphosphate hydrolases"/>
    <property type="match status" value="1"/>
</dbReference>
<dbReference type="Pfam" id="PF20703">
    <property type="entry name" value="nSTAND1"/>
    <property type="match status" value="1"/>
</dbReference>
<organism evidence="3 4">
    <name type="scientific">Dyadobacter fanqingshengii</name>
    <dbReference type="NCBI Taxonomy" id="2906443"/>
    <lineage>
        <taxon>Bacteria</taxon>
        <taxon>Pseudomonadati</taxon>
        <taxon>Bacteroidota</taxon>
        <taxon>Cytophagia</taxon>
        <taxon>Cytophagales</taxon>
        <taxon>Spirosomataceae</taxon>
        <taxon>Dyadobacter</taxon>
    </lineage>
</organism>
<keyword evidence="1" id="KW-1133">Transmembrane helix</keyword>
<evidence type="ECO:0000313" key="3">
    <source>
        <dbReference type="EMBL" id="MCF0039799.1"/>
    </source>
</evidence>
<evidence type="ECO:0000313" key="4">
    <source>
        <dbReference type="Proteomes" id="UP001139700"/>
    </source>
</evidence>
<comment type="caution">
    <text evidence="3">The sequence shown here is derived from an EMBL/GenBank/DDBJ whole genome shotgun (WGS) entry which is preliminary data.</text>
</comment>
<keyword evidence="3" id="KW-0067">ATP-binding</keyword>
<keyword evidence="1" id="KW-0812">Transmembrane</keyword>
<reference evidence="3" key="1">
    <citation type="submission" date="2021-12" db="EMBL/GenBank/DDBJ databases">
        <title>Novel species in genus Dyadobacter.</title>
        <authorList>
            <person name="Ma C."/>
        </authorList>
    </citation>
    <scope>NUCLEOTIDE SEQUENCE</scope>
    <source>
        <strain evidence="3">CY399</strain>
    </source>
</reference>
<name>A0A9X1T9C3_9BACT</name>
<dbReference type="InterPro" id="IPR049052">
    <property type="entry name" value="nSTAND1"/>
</dbReference>
<dbReference type="GO" id="GO:0005524">
    <property type="term" value="F:ATP binding"/>
    <property type="evidence" value="ECO:0007669"/>
    <property type="project" value="UniProtKB-KW"/>
</dbReference>
<feature type="domain" description="Novel STAND NTPase 1" evidence="2">
    <location>
        <begin position="5"/>
        <end position="389"/>
    </location>
</feature>
<keyword evidence="4" id="KW-1185">Reference proteome</keyword>
<dbReference type="SUPFAM" id="SSF52540">
    <property type="entry name" value="P-loop containing nucleoside triphosphate hydrolases"/>
    <property type="match status" value="1"/>
</dbReference>
<gene>
    <name evidence="3" type="ORF">LXM24_06855</name>
</gene>
<dbReference type="InterPro" id="IPR027417">
    <property type="entry name" value="P-loop_NTPase"/>
</dbReference>
<evidence type="ECO:0000256" key="1">
    <source>
        <dbReference type="SAM" id="Phobius"/>
    </source>
</evidence>
<dbReference type="Proteomes" id="UP001139700">
    <property type="component" value="Unassembled WGS sequence"/>
</dbReference>
<dbReference type="RefSeq" id="WP_234612238.1">
    <property type="nucleotide sequence ID" value="NZ_CP098806.1"/>
</dbReference>
<dbReference type="AlphaFoldDB" id="A0A9X1T9C3"/>
<evidence type="ECO:0000259" key="2">
    <source>
        <dbReference type="Pfam" id="PF20703"/>
    </source>
</evidence>
<accession>A0A9X1T9C3</accession>
<proteinExistence type="predicted"/>